<dbReference type="RefSeq" id="WP_156331433.1">
    <property type="nucleotide sequence ID" value="NZ_CP159837.1"/>
</dbReference>
<name>A0AAU8JDF1_9CYAN</name>
<protein>
    <submittedName>
        <fullName evidence="1">Uncharacterized protein</fullName>
    </submittedName>
</protein>
<sequence length="45" mass="4837">MTKIIIRDNGNHAIAGKKSPVLDRCDRSRGADALSQVNLGNGEMI</sequence>
<proteinExistence type="predicted"/>
<accession>A0AAU8JDF1</accession>
<organism evidence="1">
    <name type="scientific">Planktothricoides raciborskii GIHE-MW2</name>
    <dbReference type="NCBI Taxonomy" id="2792601"/>
    <lineage>
        <taxon>Bacteria</taxon>
        <taxon>Bacillati</taxon>
        <taxon>Cyanobacteriota</taxon>
        <taxon>Cyanophyceae</taxon>
        <taxon>Oscillatoriophycideae</taxon>
        <taxon>Oscillatoriales</taxon>
        <taxon>Oscillatoriaceae</taxon>
        <taxon>Planktothricoides</taxon>
    </lineage>
</organism>
<evidence type="ECO:0000313" key="1">
    <source>
        <dbReference type="EMBL" id="XCM36133.1"/>
    </source>
</evidence>
<dbReference type="AlphaFoldDB" id="A0AAU8JDF1"/>
<reference evidence="1" key="1">
    <citation type="submission" date="2024-07" db="EMBL/GenBank/DDBJ databases">
        <authorList>
            <person name="Kim Y.J."/>
            <person name="Jeong J.Y."/>
        </authorList>
    </citation>
    <scope>NUCLEOTIDE SEQUENCE</scope>
    <source>
        <strain evidence="1">GIHE-MW2</strain>
    </source>
</reference>
<dbReference type="EMBL" id="CP159837">
    <property type="protein sequence ID" value="XCM36133.1"/>
    <property type="molecule type" value="Genomic_DNA"/>
</dbReference>
<gene>
    <name evidence="1" type="ORF">ABWT76_004869</name>
</gene>